<evidence type="ECO:0000256" key="1">
    <source>
        <dbReference type="ARBA" id="ARBA00000370"/>
    </source>
</evidence>
<dbReference type="InterPro" id="IPR017850">
    <property type="entry name" value="Alkaline_phosphatase_core_sf"/>
</dbReference>
<evidence type="ECO:0000313" key="16">
    <source>
        <dbReference type="Proteomes" id="UP000317650"/>
    </source>
</evidence>
<dbReference type="AlphaFoldDB" id="A0A4S8IE37"/>
<dbReference type="Gene3D" id="3.40.720.10">
    <property type="entry name" value="Alkaline Phosphatase, subunit A"/>
    <property type="match status" value="1"/>
</dbReference>
<evidence type="ECO:0000256" key="4">
    <source>
        <dbReference type="ARBA" id="ARBA00004798"/>
    </source>
</evidence>
<dbReference type="Pfam" id="PF06415">
    <property type="entry name" value="iPGM_N"/>
    <property type="match status" value="1"/>
</dbReference>
<reference evidence="15 16" key="1">
    <citation type="journal article" date="2019" name="Nat. Plants">
        <title>Genome sequencing of Musa balbisiana reveals subgenome evolution and function divergence in polyploid bananas.</title>
        <authorList>
            <person name="Yao X."/>
        </authorList>
    </citation>
    <scope>NUCLEOTIDE SEQUENCE [LARGE SCALE GENOMIC DNA]</scope>
    <source>
        <strain evidence="16">cv. DH-PKW</strain>
        <tissue evidence="15">Leaves</tissue>
    </source>
</reference>
<keyword evidence="8" id="KW-0963">Cytoplasm</keyword>
<protein>
    <recommendedName>
        <fullName evidence="7">phosphoglycerate mutase (2,3-diphosphoglycerate-independent)</fullName>
        <ecNumber evidence="7">5.4.2.12</ecNumber>
    </recommendedName>
</protein>
<feature type="domain" description="BPG-independent PGAM N-terminal" evidence="14">
    <location>
        <begin position="27"/>
        <end position="159"/>
    </location>
</feature>
<evidence type="ECO:0000256" key="11">
    <source>
        <dbReference type="ARBA" id="ARBA00023211"/>
    </source>
</evidence>
<keyword evidence="16" id="KW-1185">Reference proteome</keyword>
<evidence type="ECO:0000256" key="9">
    <source>
        <dbReference type="ARBA" id="ARBA00022723"/>
    </source>
</evidence>
<evidence type="ECO:0000256" key="6">
    <source>
        <dbReference type="ARBA" id="ARBA00011245"/>
    </source>
</evidence>
<dbReference type="Proteomes" id="UP000317650">
    <property type="component" value="Chromosome 9"/>
</dbReference>
<dbReference type="EC" id="5.4.2.12" evidence="7"/>
<evidence type="ECO:0000256" key="8">
    <source>
        <dbReference type="ARBA" id="ARBA00022490"/>
    </source>
</evidence>
<dbReference type="InterPro" id="IPR006124">
    <property type="entry name" value="Metalloenzyme"/>
</dbReference>
<name>A0A4S8IE37_MUSBA</name>
<gene>
    <name evidence="15" type="ORF">C4D60_Mb09t04440</name>
</gene>
<dbReference type="InterPro" id="IPR011258">
    <property type="entry name" value="BPG-indep_PGM_N"/>
</dbReference>
<accession>A0A4S8IE37</accession>
<dbReference type="PANTHER" id="PTHR31637">
    <property type="entry name" value="2,3-BISPHOSPHOGLYCERATE-INDEPENDENT PHOSPHOGLYCERATE MUTASE"/>
    <property type="match status" value="1"/>
</dbReference>
<sequence>MLSVCFIFIGSSTVSQMLPIVRAKLVDLALASGKIYEGKGFKYIKECFDKGTLLHIGLLSDGGVHSRLDQLLLLLEGASEHGAKRIRVHILTDGRDVLDGSSVRFAEILENDLSKLCEKGIDAPIASGGRRMYVTMDHYEESAKNDWGVVKRGWDAQVCIVRSHLEQDINFFLTLETVKFGHVTFFWNGNRSGYFDPSMEEYVEIPSDMGISFNVQPKMKALEIAERARHAILSGKFHQLINIWTVKVFLFIY</sequence>
<keyword evidence="9" id="KW-0479">Metal-binding</keyword>
<dbReference type="InterPro" id="IPR005995">
    <property type="entry name" value="Pgm_bpd_ind"/>
</dbReference>
<comment type="caution">
    <text evidence="15">The sequence shown here is derived from an EMBL/GenBank/DDBJ whole genome shotgun (WGS) entry which is preliminary data.</text>
</comment>
<dbReference type="UniPathway" id="UPA00109">
    <property type="reaction ID" value="UER00186"/>
</dbReference>
<evidence type="ECO:0000256" key="10">
    <source>
        <dbReference type="ARBA" id="ARBA00023152"/>
    </source>
</evidence>
<dbReference type="Pfam" id="PF01676">
    <property type="entry name" value="Metalloenzyme"/>
    <property type="match status" value="1"/>
</dbReference>
<evidence type="ECO:0000259" key="14">
    <source>
        <dbReference type="Pfam" id="PF06415"/>
    </source>
</evidence>
<evidence type="ECO:0000259" key="13">
    <source>
        <dbReference type="Pfam" id="PF01676"/>
    </source>
</evidence>
<evidence type="ECO:0000256" key="2">
    <source>
        <dbReference type="ARBA" id="ARBA00001936"/>
    </source>
</evidence>
<evidence type="ECO:0000256" key="7">
    <source>
        <dbReference type="ARBA" id="ARBA00012026"/>
    </source>
</evidence>
<dbReference type="EMBL" id="PYDT01000010">
    <property type="protein sequence ID" value="THU46391.1"/>
    <property type="molecule type" value="Genomic_DNA"/>
</dbReference>
<comment type="catalytic activity">
    <reaction evidence="1">
        <text>(2R)-2-phosphoglycerate = (2R)-3-phosphoglycerate</text>
        <dbReference type="Rhea" id="RHEA:15901"/>
        <dbReference type="ChEBI" id="CHEBI:58272"/>
        <dbReference type="ChEBI" id="CHEBI:58289"/>
        <dbReference type="EC" id="5.4.2.12"/>
    </reaction>
</comment>
<dbReference type="PANTHER" id="PTHR31637:SF7">
    <property type="entry name" value="2,3-BISPHOSPHOGLYCERATE-INDEPENDENT PHOSPHOGLYCERATE MUTASE 1"/>
    <property type="match status" value="1"/>
</dbReference>
<evidence type="ECO:0000256" key="3">
    <source>
        <dbReference type="ARBA" id="ARBA00004496"/>
    </source>
</evidence>
<keyword evidence="11" id="KW-0464">Manganese</keyword>
<dbReference type="GO" id="GO:0005737">
    <property type="term" value="C:cytoplasm"/>
    <property type="evidence" value="ECO:0007669"/>
    <property type="project" value="UniProtKB-SubCell"/>
</dbReference>
<comment type="pathway">
    <text evidence="4">Carbohydrate degradation; glycolysis; pyruvate from D-glyceraldehyde 3-phosphate: step 3/5.</text>
</comment>
<dbReference type="STRING" id="52838.A0A4S8IE37"/>
<dbReference type="GO" id="GO:0006096">
    <property type="term" value="P:glycolytic process"/>
    <property type="evidence" value="ECO:0007669"/>
    <property type="project" value="UniProtKB-UniPathway"/>
</dbReference>
<evidence type="ECO:0000256" key="12">
    <source>
        <dbReference type="ARBA" id="ARBA00023235"/>
    </source>
</evidence>
<dbReference type="GO" id="GO:0006007">
    <property type="term" value="P:glucose catabolic process"/>
    <property type="evidence" value="ECO:0007669"/>
    <property type="project" value="InterPro"/>
</dbReference>
<dbReference type="SUPFAM" id="SSF64158">
    <property type="entry name" value="2,3-Bisphosphoglycerate-independent phosphoglycerate mutase, substrate-binding domain"/>
    <property type="match status" value="1"/>
</dbReference>
<keyword evidence="12" id="KW-0413">Isomerase</keyword>
<dbReference type="GO" id="GO:0004619">
    <property type="term" value="F:phosphoglycerate mutase activity"/>
    <property type="evidence" value="ECO:0007669"/>
    <property type="project" value="UniProtKB-EC"/>
</dbReference>
<keyword evidence="10" id="KW-0324">Glycolysis</keyword>
<proteinExistence type="inferred from homology"/>
<comment type="similarity">
    <text evidence="5">Belongs to the BPG-independent phosphoglycerate mutase family.</text>
</comment>
<evidence type="ECO:0000256" key="5">
    <source>
        <dbReference type="ARBA" id="ARBA00008819"/>
    </source>
</evidence>
<dbReference type="Gene3D" id="3.40.1450.10">
    <property type="entry name" value="BPG-independent phosphoglycerate mutase, domain B"/>
    <property type="match status" value="1"/>
</dbReference>
<feature type="domain" description="Metalloenzyme" evidence="13">
    <location>
        <begin position="170"/>
        <end position="240"/>
    </location>
</feature>
<comment type="subunit">
    <text evidence="6">Monomer.</text>
</comment>
<comment type="cofactor">
    <cofactor evidence="2">
        <name>Mn(2+)</name>
        <dbReference type="ChEBI" id="CHEBI:29035"/>
    </cofactor>
</comment>
<comment type="subcellular location">
    <subcellularLocation>
        <location evidence="3">Cytoplasm</location>
    </subcellularLocation>
</comment>
<evidence type="ECO:0000313" key="15">
    <source>
        <dbReference type="EMBL" id="THU46391.1"/>
    </source>
</evidence>
<organism evidence="15 16">
    <name type="scientific">Musa balbisiana</name>
    <name type="common">Banana</name>
    <dbReference type="NCBI Taxonomy" id="52838"/>
    <lineage>
        <taxon>Eukaryota</taxon>
        <taxon>Viridiplantae</taxon>
        <taxon>Streptophyta</taxon>
        <taxon>Embryophyta</taxon>
        <taxon>Tracheophyta</taxon>
        <taxon>Spermatophyta</taxon>
        <taxon>Magnoliopsida</taxon>
        <taxon>Liliopsida</taxon>
        <taxon>Zingiberales</taxon>
        <taxon>Musaceae</taxon>
        <taxon>Musa</taxon>
    </lineage>
</organism>
<dbReference type="GO" id="GO:0030145">
    <property type="term" value="F:manganese ion binding"/>
    <property type="evidence" value="ECO:0007669"/>
    <property type="project" value="InterPro"/>
</dbReference>
<dbReference type="InterPro" id="IPR036646">
    <property type="entry name" value="PGAM_B_sf"/>
</dbReference>